<dbReference type="EMBL" id="JANJQO010002090">
    <property type="protein sequence ID" value="KAJ2968125.1"/>
    <property type="molecule type" value="Genomic_DNA"/>
</dbReference>
<keyword evidence="2" id="KW-1185">Reference proteome</keyword>
<organism evidence="1 2">
    <name type="scientific">Zarea fungicola</name>
    <dbReference type="NCBI Taxonomy" id="93591"/>
    <lineage>
        <taxon>Eukaryota</taxon>
        <taxon>Fungi</taxon>
        <taxon>Dikarya</taxon>
        <taxon>Ascomycota</taxon>
        <taxon>Pezizomycotina</taxon>
        <taxon>Sordariomycetes</taxon>
        <taxon>Hypocreomycetidae</taxon>
        <taxon>Hypocreales</taxon>
        <taxon>Cordycipitaceae</taxon>
        <taxon>Zarea</taxon>
    </lineage>
</organism>
<gene>
    <name evidence="1" type="ORF">NQ176_g9328</name>
</gene>
<accession>A0ACC1MMT4</accession>
<evidence type="ECO:0000313" key="1">
    <source>
        <dbReference type="EMBL" id="KAJ2968125.1"/>
    </source>
</evidence>
<name>A0ACC1MMT4_9HYPO</name>
<protein>
    <submittedName>
        <fullName evidence="1">Uncharacterized protein</fullName>
    </submittedName>
</protein>
<dbReference type="Proteomes" id="UP001143910">
    <property type="component" value="Unassembled WGS sequence"/>
</dbReference>
<evidence type="ECO:0000313" key="2">
    <source>
        <dbReference type="Proteomes" id="UP001143910"/>
    </source>
</evidence>
<reference evidence="1" key="1">
    <citation type="submission" date="2022-08" db="EMBL/GenBank/DDBJ databases">
        <title>Genome Sequence of Lecanicillium fungicola.</title>
        <authorList>
            <person name="Buettner E."/>
        </authorList>
    </citation>
    <scope>NUCLEOTIDE SEQUENCE</scope>
    <source>
        <strain evidence="1">Babe33</strain>
    </source>
</reference>
<proteinExistence type="predicted"/>
<comment type="caution">
    <text evidence="1">The sequence shown here is derived from an EMBL/GenBank/DDBJ whole genome shotgun (WGS) entry which is preliminary data.</text>
</comment>
<sequence length="299" mass="32324">MSAPIKNVTLAGATGNIGTVALEKFTASKFNVQVLRRLGSKSTFPPHITVIDVDYNSVDGLTAALKNQDALISTIPASESQAQRNLIDAAIAAGVRRYIPSEFGCNIDNANTRAAPIFGSKVVVQEYLKEKAAAGLVSYTLVYTGPMLDWGLEKQFIINTAGYKPVLFNDGKAIFSTTNIDTIGRALVAILEHFDETNNRAVYLEDLKTSQLRLVELAKQAAPEKPWEVSFADLDEEAKKAGGELAKGNHDFSIIRTLLLQAIVSPSWGINFAKSDNELLGLGTGSEEQVVEVLKKIIV</sequence>